<dbReference type="eggNOG" id="COG4715">
    <property type="taxonomic scope" value="Bacteria"/>
</dbReference>
<evidence type="ECO:0000256" key="1">
    <source>
        <dbReference type="PROSITE-ProRule" id="PRU00325"/>
    </source>
</evidence>
<dbReference type="PROSITE" id="PS50966">
    <property type="entry name" value="ZF_SWIM"/>
    <property type="match status" value="1"/>
</dbReference>
<evidence type="ECO:0000313" key="3">
    <source>
        <dbReference type="EMBL" id="ADH62729.1"/>
    </source>
</evidence>
<dbReference type="EMBL" id="CP002042">
    <property type="protein sequence ID" value="ADH62729.1"/>
    <property type="molecule type" value="Genomic_DNA"/>
</dbReference>
<dbReference type="HOGENOM" id="CLU_129107_0_0_0"/>
<evidence type="ECO:0000259" key="2">
    <source>
        <dbReference type="PROSITE" id="PS50966"/>
    </source>
</evidence>
<keyword evidence="1" id="KW-0862">Zinc</keyword>
<feature type="domain" description="SWIM-type" evidence="2">
    <location>
        <begin position="52"/>
        <end position="86"/>
    </location>
</feature>
<dbReference type="InterPro" id="IPR007527">
    <property type="entry name" value="Znf_SWIM"/>
</dbReference>
<dbReference type="OrthoDB" id="26424at2"/>
<dbReference type="Pfam" id="PF04434">
    <property type="entry name" value="SWIM"/>
    <property type="match status" value="1"/>
</dbReference>
<dbReference type="STRING" id="526227.Mesil_0816"/>
<keyword evidence="4" id="KW-1185">Reference proteome</keyword>
<keyword evidence="1" id="KW-0479">Metal-binding</keyword>
<reference evidence="3 4" key="1">
    <citation type="journal article" date="2010" name="Stand. Genomic Sci.">
        <title>Complete genome sequence of Meiothermus silvanus type strain (VI-R2).</title>
        <authorList>
            <person name="Sikorski J."/>
            <person name="Tindall B.J."/>
            <person name="Lowry S."/>
            <person name="Lucas S."/>
            <person name="Nolan M."/>
            <person name="Copeland A."/>
            <person name="Glavina Del Rio T."/>
            <person name="Tice H."/>
            <person name="Cheng J.F."/>
            <person name="Han C."/>
            <person name="Pitluck S."/>
            <person name="Liolios K."/>
            <person name="Ivanova N."/>
            <person name="Mavromatis K."/>
            <person name="Mikhailova N."/>
            <person name="Pati A."/>
            <person name="Goodwin L."/>
            <person name="Chen A."/>
            <person name="Palaniappan K."/>
            <person name="Land M."/>
            <person name="Hauser L."/>
            <person name="Chang Y.J."/>
            <person name="Jeffries C.D."/>
            <person name="Rohde M."/>
            <person name="Goker M."/>
            <person name="Woyke T."/>
            <person name="Bristow J."/>
            <person name="Eisen J.A."/>
            <person name="Markowitz V."/>
            <person name="Hugenholtz P."/>
            <person name="Kyrpides N.C."/>
            <person name="Klenk H.P."/>
            <person name="Lapidus A."/>
        </authorList>
    </citation>
    <scope>NUCLEOTIDE SEQUENCE [LARGE SCALE GENOMIC DNA]</scope>
    <source>
        <strain evidence="4">ATCC 700542 / DSM 9946 / VI-R2</strain>
    </source>
</reference>
<evidence type="ECO:0000313" key="4">
    <source>
        <dbReference type="Proteomes" id="UP000001916"/>
    </source>
</evidence>
<dbReference type="AlphaFoldDB" id="D7BBT3"/>
<protein>
    <submittedName>
        <fullName evidence="3">Zinc finger SWIM domain protein</fullName>
    </submittedName>
</protein>
<accession>D7BBT3</accession>
<name>D7BBT3_ALLS1</name>
<gene>
    <name evidence="3" type="ordered locus">Mesil_0816</name>
</gene>
<dbReference type="GO" id="GO:0008270">
    <property type="term" value="F:zinc ion binding"/>
    <property type="evidence" value="ECO:0007669"/>
    <property type="project" value="UniProtKB-KW"/>
</dbReference>
<proteinExistence type="predicted"/>
<sequence>MAGFDPGEIVALAALEVQDRGYQLFSRGKVLEGTRQRQRYSARVQGSAPYPYRVWIDLEKQDWGCTCPYTWGPVCKHVVALAYAIQEAPELFQAKRRRKKTTDPRQLALQELPDEDLLELLWELAEQRPELMEEFAYNLLQRAE</sequence>
<keyword evidence="1" id="KW-0863">Zinc-finger</keyword>
<dbReference type="KEGG" id="msv:Mesil_0816"/>
<dbReference type="RefSeq" id="WP_013157316.1">
    <property type="nucleotide sequence ID" value="NC_014212.1"/>
</dbReference>
<dbReference type="Proteomes" id="UP000001916">
    <property type="component" value="Chromosome"/>
</dbReference>
<organism evidence="3 4">
    <name type="scientific">Allomeiothermus silvanus (strain ATCC 700542 / DSM 9946 / NBRC 106475 / NCIMB 13440 / VI-R2)</name>
    <name type="common">Thermus silvanus</name>
    <dbReference type="NCBI Taxonomy" id="526227"/>
    <lineage>
        <taxon>Bacteria</taxon>
        <taxon>Thermotogati</taxon>
        <taxon>Deinococcota</taxon>
        <taxon>Deinococci</taxon>
        <taxon>Thermales</taxon>
        <taxon>Thermaceae</taxon>
        <taxon>Allomeiothermus</taxon>
    </lineage>
</organism>